<dbReference type="Proteomes" id="UP001177670">
    <property type="component" value="Unassembled WGS sequence"/>
</dbReference>
<keyword evidence="1" id="KW-1133">Transmembrane helix</keyword>
<organism evidence="2 3">
    <name type="scientific">Melipona bicolor</name>
    <dbReference type="NCBI Taxonomy" id="60889"/>
    <lineage>
        <taxon>Eukaryota</taxon>
        <taxon>Metazoa</taxon>
        <taxon>Ecdysozoa</taxon>
        <taxon>Arthropoda</taxon>
        <taxon>Hexapoda</taxon>
        <taxon>Insecta</taxon>
        <taxon>Pterygota</taxon>
        <taxon>Neoptera</taxon>
        <taxon>Endopterygota</taxon>
        <taxon>Hymenoptera</taxon>
        <taxon>Apocrita</taxon>
        <taxon>Aculeata</taxon>
        <taxon>Apoidea</taxon>
        <taxon>Anthophila</taxon>
        <taxon>Apidae</taxon>
        <taxon>Melipona</taxon>
    </lineage>
</organism>
<dbReference type="EMBL" id="JAHYIQ010000011">
    <property type="protein sequence ID" value="KAK1127926.1"/>
    <property type="molecule type" value="Genomic_DNA"/>
</dbReference>
<protein>
    <submittedName>
        <fullName evidence="2">Uncharacterized protein</fullName>
    </submittedName>
</protein>
<keyword evidence="3" id="KW-1185">Reference proteome</keyword>
<comment type="caution">
    <text evidence="2">The sequence shown here is derived from an EMBL/GenBank/DDBJ whole genome shotgun (WGS) entry which is preliminary data.</text>
</comment>
<dbReference type="AlphaFoldDB" id="A0AA40FZ51"/>
<evidence type="ECO:0000256" key="1">
    <source>
        <dbReference type="SAM" id="Phobius"/>
    </source>
</evidence>
<feature type="transmembrane region" description="Helical" evidence="1">
    <location>
        <begin position="51"/>
        <end position="73"/>
    </location>
</feature>
<gene>
    <name evidence="2" type="ORF">K0M31_003420</name>
</gene>
<name>A0AA40FZ51_9HYME</name>
<evidence type="ECO:0000313" key="3">
    <source>
        <dbReference type="Proteomes" id="UP001177670"/>
    </source>
</evidence>
<accession>A0AA40FZ51</accession>
<sequence>MSVRAAFTLKEHIMGFGNLRTLLWLSVASLPLLGSTWTLTVLNASENSPTLSYLLSIAVVVHASFSLIGYCFINGRVRRNLYLSLLRCIGKKTPLLEGSVANGSSSQNVNGHSVRRTILSDYAESNVRGDFSKFNNITAIRVGLFIDV</sequence>
<proteinExistence type="predicted"/>
<keyword evidence="1" id="KW-0472">Membrane</keyword>
<dbReference type="Gene3D" id="1.20.1070.10">
    <property type="entry name" value="Rhodopsin 7-helix transmembrane proteins"/>
    <property type="match status" value="1"/>
</dbReference>
<reference evidence="2" key="1">
    <citation type="submission" date="2021-10" db="EMBL/GenBank/DDBJ databases">
        <title>Melipona bicolor Genome sequencing and assembly.</title>
        <authorList>
            <person name="Araujo N.S."/>
            <person name="Arias M.C."/>
        </authorList>
    </citation>
    <scope>NUCLEOTIDE SEQUENCE</scope>
    <source>
        <strain evidence="2">USP_2M_L1-L4_2017</strain>
        <tissue evidence="2">Whole body</tissue>
    </source>
</reference>
<feature type="transmembrane region" description="Helical" evidence="1">
    <location>
        <begin position="21"/>
        <end position="39"/>
    </location>
</feature>
<keyword evidence="1" id="KW-0812">Transmembrane</keyword>
<evidence type="ECO:0000313" key="2">
    <source>
        <dbReference type="EMBL" id="KAK1127926.1"/>
    </source>
</evidence>